<dbReference type="OMA" id="EARPECF"/>
<dbReference type="AlphaFoldDB" id="W3WIX5"/>
<name>W3WIX5_PESFW</name>
<dbReference type="eggNOG" id="ENOG502TF0H">
    <property type="taxonomic scope" value="Eukaryota"/>
</dbReference>
<evidence type="ECO:0000313" key="2">
    <source>
        <dbReference type="Proteomes" id="UP000030651"/>
    </source>
</evidence>
<dbReference type="Pfam" id="PF09351">
    <property type="entry name" value="DUF1993"/>
    <property type="match status" value="1"/>
</dbReference>
<sequence length="154" mass="17208">MTSLYDVSVPIIRESLQTASSILRKGVKHAQANNISDADLLGARIYTDMVPLPNQILILHRVTERFIEKVAGRPTSTDLTGVLSPYEGNVQHLFDLLDEAIRDLDAVARESVDGKEDFEFTFDLATQIRKATGANYVHRYVVPYSMSFQPCVAH</sequence>
<reference evidence="2" key="1">
    <citation type="journal article" date="2015" name="BMC Genomics">
        <title>Genomic and transcriptomic analysis of the endophytic fungus Pestalotiopsis fici reveals its lifestyle and high potential for synthesis of natural products.</title>
        <authorList>
            <person name="Wang X."/>
            <person name="Zhang X."/>
            <person name="Liu L."/>
            <person name="Xiang M."/>
            <person name="Wang W."/>
            <person name="Sun X."/>
            <person name="Che Y."/>
            <person name="Guo L."/>
            <person name="Liu G."/>
            <person name="Guo L."/>
            <person name="Wang C."/>
            <person name="Yin W.B."/>
            <person name="Stadler M."/>
            <person name="Zhang X."/>
            <person name="Liu X."/>
        </authorList>
    </citation>
    <scope>NUCLEOTIDE SEQUENCE [LARGE SCALE GENOMIC DNA]</scope>
    <source>
        <strain evidence="2">W106-1 / CGMCC3.15140</strain>
    </source>
</reference>
<keyword evidence="2" id="KW-1185">Reference proteome</keyword>
<dbReference type="InterPro" id="IPR034660">
    <property type="entry name" value="DinB/YfiT-like"/>
</dbReference>
<dbReference type="HOGENOM" id="CLU_1704852_0_0_1"/>
<proteinExistence type="predicted"/>
<dbReference type="OrthoDB" id="3724345at2759"/>
<dbReference type="InParanoid" id="W3WIX5"/>
<dbReference type="KEGG" id="pfy:PFICI_14826"/>
<evidence type="ECO:0000313" key="1">
    <source>
        <dbReference type="EMBL" id="ETS73880.1"/>
    </source>
</evidence>
<dbReference type="InterPro" id="IPR018531">
    <property type="entry name" value="DUF1993"/>
</dbReference>
<dbReference type="Gene3D" id="1.20.120.450">
    <property type="entry name" value="dinb family like domain"/>
    <property type="match status" value="1"/>
</dbReference>
<dbReference type="GeneID" id="19279839"/>
<accession>W3WIX5</accession>
<dbReference type="STRING" id="1229662.W3WIX5"/>
<dbReference type="PANTHER" id="PTHR36922">
    <property type="entry name" value="BLL2446 PROTEIN"/>
    <property type="match status" value="1"/>
</dbReference>
<dbReference type="PANTHER" id="PTHR36922:SF1">
    <property type="entry name" value="DUF1993 DOMAIN-CONTAINING PROTEIN"/>
    <property type="match status" value="1"/>
</dbReference>
<gene>
    <name evidence="1" type="ORF">PFICI_14826</name>
</gene>
<organism evidence="1 2">
    <name type="scientific">Pestalotiopsis fici (strain W106-1 / CGMCC3.15140)</name>
    <dbReference type="NCBI Taxonomy" id="1229662"/>
    <lineage>
        <taxon>Eukaryota</taxon>
        <taxon>Fungi</taxon>
        <taxon>Dikarya</taxon>
        <taxon>Ascomycota</taxon>
        <taxon>Pezizomycotina</taxon>
        <taxon>Sordariomycetes</taxon>
        <taxon>Xylariomycetidae</taxon>
        <taxon>Amphisphaeriales</taxon>
        <taxon>Sporocadaceae</taxon>
        <taxon>Pestalotiopsis</taxon>
    </lineage>
</organism>
<dbReference type="EMBL" id="KI912121">
    <property type="protein sequence ID" value="ETS73880.1"/>
    <property type="molecule type" value="Genomic_DNA"/>
</dbReference>
<protein>
    <submittedName>
        <fullName evidence="1">Uncharacterized protein</fullName>
    </submittedName>
</protein>
<dbReference type="RefSeq" id="XP_007841598.1">
    <property type="nucleotide sequence ID" value="XM_007843407.1"/>
</dbReference>
<dbReference type="Proteomes" id="UP000030651">
    <property type="component" value="Unassembled WGS sequence"/>
</dbReference>
<dbReference type="SUPFAM" id="SSF109854">
    <property type="entry name" value="DinB/YfiT-like putative metalloenzymes"/>
    <property type="match status" value="1"/>
</dbReference>